<accession>A0A1X7L0R8</accession>
<evidence type="ECO:0000313" key="2">
    <source>
        <dbReference type="EMBL" id="SMG47280.1"/>
    </source>
</evidence>
<dbReference type="EMBL" id="FXAU01000007">
    <property type="protein sequence ID" value="SMG47280.1"/>
    <property type="molecule type" value="Genomic_DNA"/>
</dbReference>
<feature type="signal peptide" evidence="1">
    <location>
        <begin position="1"/>
        <end position="27"/>
    </location>
</feature>
<sequence>MKSLWIKLGIPALASTMFFASCTKDFAEINTNPDALVSVPPNNMLVNILRNTAESYGGDVDGYGTFAGYIVKIQYMDFMAGLIPTNNTYGNRWYNCYYNHTQIKDLLAKTEPNAAGFKNVRTISRVWQNYMWFLLTEGWRDVPYSEALKGMPTDGSIFLAKYDKQEDIYPAVMAELKVIADEMAAGYGTDDVGDFDIIYKGDMKMWQKFCNSLRLRMAMRISGVSASLAKTTIEEIAGDPVKYPLIESNAENCYVHFPGALPYLEPWYNAGIQGKRIDNWGLSDIFIDHMMATKDPRIAAIAQKTNDNTYRGYPNGEKSGPPSLRSISWIGEKYMSDAGGFVPFYKSCETYYILAEAALLGYNVGTTAADAYKKAVTLSMEEHDVAQADIDTYLAGAGAWDGTKERIWWDTWVALFKENAEAWSLYRRTGIPSTNYPSLNSIYGTAHNDQPWRAPYPNSEYQNNKVNVEAAASKVKDFVWGEQMWWDKRTGKY</sequence>
<dbReference type="InterPro" id="IPR041662">
    <property type="entry name" value="SusD-like_2"/>
</dbReference>
<protein>
    <submittedName>
        <fullName evidence="2">Starch-binding associating with outer membrane</fullName>
    </submittedName>
</protein>
<gene>
    <name evidence="2" type="ORF">SAMN05660862_3402</name>
</gene>
<keyword evidence="1" id="KW-0732">Signal</keyword>
<dbReference type="InterPro" id="IPR011990">
    <property type="entry name" value="TPR-like_helical_dom_sf"/>
</dbReference>
<organism evidence="2 3">
    <name type="scientific">Sphingobacterium psychroaquaticum</name>
    <dbReference type="NCBI Taxonomy" id="561061"/>
    <lineage>
        <taxon>Bacteria</taxon>
        <taxon>Pseudomonadati</taxon>
        <taxon>Bacteroidota</taxon>
        <taxon>Sphingobacteriia</taxon>
        <taxon>Sphingobacteriales</taxon>
        <taxon>Sphingobacteriaceae</taxon>
        <taxon>Sphingobacterium</taxon>
    </lineage>
</organism>
<dbReference type="Gene3D" id="1.25.40.390">
    <property type="match status" value="1"/>
</dbReference>
<name>A0A1X7L0R8_9SPHI</name>
<dbReference type="RefSeq" id="WP_085474090.1">
    <property type="nucleotide sequence ID" value="NZ_FXAU01000007.1"/>
</dbReference>
<feature type="chain" id="PRO_5013095508" evidence="1">
    <location>
        <begin position="28"/>
        <end position="493"/>
    </location>
</feature>
<keyword evidence="3" id="KW-1185">Reference proteome</keyword>
<dbReference type="STRING" id="561061.SAMN05660862_3402"/>
<proteinExistence type="predicted"/>
<dbReference type="OrthoDB" id="9766256at2"/>
<reference evidence="2 3" key="1">
    <citation type="submission" date="2017-04" db="EMBL/GenBank/DDBJ databases">
        <authorList>
            <person name="Afonso C.L."/>
            <person name="Miller P.J."/>
            <person name="Scott M.A."/>
            <person name="Spackman E."/>
            <person name="Goraichik I."/>
            <person name="Dimitrov K.M."/>
            <person name="Suarez D.L."/>
            <person name="Swayne D.E."/>
        </authorList>
    </citation>
    <scope>NUCLEOTIDE SEQUENCE [LARGE SCALE GENOMIC DNA]</scope>
    <source>
        <strain evidence="2 3">DSM 22418</strain>
    </source>
</reference>
<dbReference type="AlphaFoldDB" id="A0A1X7L0R8"/>
<evidence type="ECO:0000256" key="1">
    <source>
        <dbReference type="SAM" id="SignalP"/>
    </source>
</evidence>
<dbReference type="SUPFAM" id="SSF48452">
    <property type="entry name" value="TPR-like"/>
    <property type="match status" value="1"/>
</dbReference>
<dbReference type="Pfam" id="PF12771">
    <property type="entry name" value="SusD-like_2"/>
    <property type="match status" value="1"/>
</dbReference>
<dbReference type="Proteomes" id="UP000192980">
    <property type="component" value="Unassembled WGS sequence"/>
</dbReference>
<evidence type="ECO:0000313" key="3">
    <source>
        <dbReference type="Proteomes" id="UP000192980"/>
    </source>
</evidence>
<dbReference type="PROSITE" id="PS51257">
    <property type="entry name" value="PROKAR_LIPOPROTEIN"/>
    <property type="match status" value="1"/>
</dbReference>